<comment type="caution">
    <text evidence="2">The sequence shown here is derived from an EMBL/GenBank/DDBJ whole genome shotgun (WGS) entry which is preliminary data.</text>
</comment>
<evidence type="ECO:0000313" key="2">
    <source>
        <dbReference type="EMBL" id="MBK1876565.1"/>
    </source>
</evidence>
<dbReference type="AlphaFoldDB" id="A0A934RS35"/>
<feature type="transmembrane region" description="Helical" evidence="1">
    <location>
        <begin position="256"/>
        <end position="280"/>
    </location>
</feature>
<accession>A0A934RS35</accession>
<dbReference type="EMBL" id="JAENIL010000010">
    <property type="protein sequence ID" value="MBK1876565.1"/>
    <property type="molecule type" value="Genomic_DNA"/>
</dbReference>
<feature type="transmembrane region" description="Helical" evidence="1">
    <location>
        <begin position="93"/>
        <end position="115"/>
    </location>
</feature>
<organism evidence="2 3">
    <name type="scientific">Pelagicoccus mobilis</name>
    <dbReference type="NCBI Taxonomy" id="415221"/>
    <lineage>
        <taxon>Bacteria</taxon>
        <taxon>Pseudomonadati</taxon>
        <taxon>Verrucomicrobiota</taxon>
        <taxon>Opitutia</taxon>
        <taxon>Puniceicoccales</taxon>
        <taxon>Pelagicoccaceae</taxon>
        <taxon>Pelagicoccus</taxon>
    </lineage>
</organism>
<proteinExistence type="predicted"/>
<gene>
    <name evidence="2" type="ORF">JIN87_06780</name>
</gene>
<keyword evidence="3" id="KW-1185">Reference proteome</keyword>
<feature type="transmembrane region" description="Helical" evidence="1">
    <location>
        <begin position="158"/>
        <end position="178"/>
    </location>
</feature>
<keyword evidence="1" id="KW-1133">Transmembrane helix</keyword>
<reference evidence="2" key="1">
    <citation type="submission" date="2021-01" db="EMBL/GenBank/DDBJ databases">
        <title>Modified the classification status of verrucomicrobia.</title>
        <authorList>
            <person name="Feng X."/>
        </authorList>
    </citation>
    <scope>NUCLEOTIDE SEQUENCE</scope>
    <source>
        <strain evidence="2">KCTC 13126</strain>
    </source>
</reference>
<keyword evidence="1" id="KW-0472">Membrane</keyword>
<sequence>MSAPATPSPSEPNAPRCQNCSAPLNGPYCASCGQRDIEFKRDWKGLVGEYASSFLNVDGKIPRGLFQILFRPGLSTKVFLDGKRSSQIPPLRLYLFASLIFFLWFTTSDTFQIVAPTEAEMAQLNEDARPGSSAEALSEKMQEKFQSPDAFIASVNTWLPRVFLLGVPTLALATRIVFRKRGYVYLEHAIISMHLQTFLLLWVLLVGILSDLLSIWNQTFSNYFWNVSILWIQVYCVIALKRIFELSWKRAIGSTLLLNLLFLLMFGGGLALVLLISFYIG</sequence>
<dbReference type="Proteomes" id="UP000617628">
    <property type="component" value="Unassembled WGS sequence"/>
</dbReference>
<dbReference type="RefSeq" id="WP_200354781.1">
    <property type="nucleotide sequence ID" value="NZ_JAENIL010000010.1"/>
</dbReference>
<evidence type="ECO:0000256" key="1">
    <source>
        <dbReference type="SAM" id="Phobius"/>
    </source>
</evidence>
<keyword evidence="1" id="KW-0812">Transmembrane</keyword>
<dbReference type="Pfam" id="PF12412">
    <property type="entry name" value="DUF3667"/>
    <property type="match status" value="1"/>
</dbReference>
<name>A0A934RS35_9BACT</name>
<evidence type="ECO:0000313" key="3">
    <source>
        <dbReference type="Proteomes" id="UP000617628"/>
    </source>
</evidence>
<feature type="transmembrane region" description="Helical" evidence="1">
    <location>
        <begin position="223"/>
        <end position="244"/>
    </location>
</feature>
<protein>
    <submittedName>
        <fullName evidence="2">DUF3667 domain-containing protein</fullName>
    </submittedName>
</protein>
<dbReference type="InterPro" id="IPR022134">
    <property type="entry name" value="DUF3667"/>
</dbReference>